<dbReference type="GO" id="GO:0003677">
    <property type="term" value="F:DNA binding"/>
    <property type="evidence" value="ECO:0007669"/>
    <property type="project" value="UniProtKB-KW"/>
</dbReference>
<dbReference type="Proteomes" id="UP001305521">
    <property type="component" value="Chromosome"/>
</dbReference>
<dbReference type="Gene3D" id="3.90.1150.30">
    <property type="match status" value="1"/>
</dbReference>
<dbReference type="InterPro" id="IPR038056">
    <property type="entry name" value="YjbR-like_sf"/>
</dbReference>
<evidence type="ECO:0000313" key="2">
    <source>
        <dbReference type="Proteomes" id="UP001305521"/>
    </source>
</evidence>
<dbReference type="SUPFAM" id="SSF142906">
    <property type="entry name" value="YjbR-like"/>
    <property type="match status" value="1"/>
</dbReference>
<evidence type="ECO:0000313" key="1">
    <source>
        <dbReference type="EMBL" id="WPB83547.1"/>
    </source>
</evidence>
<dbReference type="InterPro" id="IPR058532">
    <property type="entry name" value="YjbR/MT2646/Rv2570-like"/>
</dbReference>
<name>A0ABZ0PDP7_9PROT</name>
<gene>
    <name evidence="1" type="ORF">R9Z33_15705</name>
</gene>
<organism evidence="1 2">
    <name type="scientific">Sediminicoccus rosea</name>
    <dbReference type="NCBI Taxonomy" id="1225128"/>
    <lineage>
        <taxon>Bacteria</taxon>
        <taxon>Pseudomonadati</taxon>
        <taxon>Pseudomonadota</taxon>
        <taxon>Alphaproteobacteria</taxon>
        <taxon>Acetobacterales</taxon>
        <taxon>Roseomonadaceae</taxon>
        <taxon>Sediminicoccus</taxon>
    </lineage>
</organism>
<accession>A0ABZ0PDP7</accession>
<keyword evidence="1" id="KW-0238">DNA-binding</keyword>
<dbReference type="RefSeq" id="WP_318647522.1">
    <property type="nucleotide sequence ID" value="NZ_CP137852.1"/>
</dbReference>
<keyword evidence="2" id="KW-1185">Reference proteome</keyword>
<sequence length="117" mass="12994">MSAALTRLRRICLALPEAEERETWDTPTFRVRGKIFCMALTEPLAIWVKAPRGSQEVLIAAAPERFFRPPYLGHKGWVGVNLTGRPDWAEVEALVRRSWSLVAPRALAARAGSAEPG</sequence>
<reference evidence="1 2" key="1">
    <citation type="submission" date="2023-11" db="EMBL/GenBank/DDBJ databases">
        <title>Arctic aerobic anoxygenic photoheterotroph Sediminicoccus rosea KRV36 adapts its photosynthesis to long days of polar summer.</title>
        <authorList>
            <person name="Tomasch J."/>
            <person name="Kopejtka K."/>
            <person name="Bily T."/>
            <person name="Gardiner A.T."/>
            <person name="Gardian Z."/>
            <person name="Shivaramu S."/>
            <person name="Koblizek M."/>
            <person name="Engelhardt F."/>
            <person name="Kaftan D."/>
        </authorList>
    </citation>
    <scope>NUCLEOTIDE SEQUENCE [LARGE SCALE GENOMIC DNA]</scope>
    <source>
        <strain evidence="1 2">R-30</strain>
    </source>
</reference>
<proteinExistence type="predicted"/>
<dbReference type="EMBL" id="CP137852">
    <property type="protein sequence ID" value="WPB83547.1"/>
    <property type="molecule type" value="Genomic_DNA"/>
</dbReference>
<protein>
    <submittedName>
        <fullName evidence="1">MmcQ/YjbR family DNA-binding protein</fullName>
    </submittedName>
</protein>
<dbReference type="Pfam" id="PF04237">
    <property type="entry name" value="YjbR"/>
    <property type="match status" value="1"/>
</dbReference>